<feature type="transmembrane region" description="Helical" evidence="1">
    <location>
        <begin position="50"/>
        <end position="69"/>
    </location>
</feature>
<proteinExistence type="predicted"/>
<sequence>MSRIASKGMVLIFACTIVFHLLVLTLVVPFTIVGGGRITNQGEMYQVETAALLLNILFLFIALIQAGYLRWRIPARVLTGALWFMFGIFLVNTVGNLFSVSQTEKLVFTPITLILAAFSAILAMHRSGRIA</sequence>
<feature type="transmembrane region" description="Helical" evidence="1">
    <location>
        <begin position="106"/>
        <end position="124"/>
    </location>
</feature>
<evidence type="ECO:0000256" key="1">
    <source>
        <dbReference type="SAM" id="Phobius"/>
    </source>
</evidence>
<organism evidence="2 3">
    <name type="scientific">Rufibacter hautae</name>
    <dbReference type="NCBI Taxonomy" id="2595005"/>
    <lineage>
        <taxon>Bacteria</taxon>
        <taxon>Pseudomonadati</taxon>
        <taxon>Bacteroidota</taxon>
        <taxon>Cytophagia</taxon>
        <taxon>Cytophagales</taxon>
        <taxon>Hymenobacteraceae</taxon>
        <taxon>Rufibacter</taxon>
    </lineage>
</organism>
<comment type="caution">
    <text evidence="2">The sequence shown here is derived from an EMBL/GenBank/DDBJ whole genome shotgun (WGS) entry which is preliminary data.</text>
</comment>
<feature type="transmembrane region" description="Helical" evidence="1">
    <location>
        <begin position="81"/>
        <end position="100"/>
    </location>
</feature>
<evidence type="ECO:0000313" key="3">
    <source>
        <dbReference type="Proteomes" id="UP000324133"/>
    </source>
</evidence>
<evidence type="ECO:0000313" key="2">
    <source>
        <dbReference type="EMBL" id="KAA3436812.1"/>
    </source>
</evidence>
<dbReference type="AlphaFoldDB" id="A0A5B6TL40"/>
<keyword evidence="1" id="KW-0472">Membrane</keyword>
<dbReference type="OrthoDB" id="2868029at2"/>
<protein>
    <submittedName>
        <fullName evidence="2">Uncharacterized protein</fullName>
    </submittedName>
</protein>
<gene>
    <name evidence="2" type="ORF">FOA19_20780</name>
</gene>
<dbReference type="Proteomes" id="UP000324133">
    <property type="component" value="Unassembled WGS sequence"/>
</dbReference>
<dbReference type="RefSeq" id="WP_149092751.1">
    <property type="nucleotide sequence ID" value="NZ_VKKY01000003.1"/>
</dbReference>
<keyword evidence="1" id="KW-0812">Transmembrane</keyword>
<accession>A0A5B6TL40</accession>
<feature type="transmembrane region" description="Helical" evidence="1">
    <location>
        <begin position="9"/>
        <end position="30"/>
    </location>
</feature>
<keyword evidence="1" id="KW-1133">Transmembrane helix</keyword>
<name>A0A5B6TL40_9BACT</name>
<dbReference type="EMBL" id="VKKY01000003">
    <property type="protein sequence ID" value="KAA3436812.1"/>
    <property type="molecule type" value="Genomic_DNA"/>
</dbReference>
<reference evidence="2 3" key="1">
    <citation type="submission" date="2019-07" db="EMBL/GenBank/DDBJ databases">
        <title>Rufibacter sp. nov., isolated from lake sediment.</title>
        <authorList>
            <person name="Qu J.-H."/>
        </authorList>
    </citation>
    <scope>NUCLEOTIDE SEQUENCE [LARGE SCALE GENOMIC DNA]</scope>
    <source>
        <strain evidence="2 3">NBS58-1</strain>
    </source>
</reference>
<keyword evidence="3" id="KW-1185">Reference proteome</keyword>